<evidence type="ECO:0000313" key="4">
    <source>
        <dbReference type="EMBL" id="SVC31612.1"/>
    </source>
</evidence>
<dbReference type="InterPro" id="IPR042098">
    <property type="entry name" value="TauD-like_sf"/>
</dbReference>
<keyword evidence="1" id="KW-0479">Metal-binding</keyword>
<gene>
    <name evidence="4" type="ORF">METZ01_LOCUS284466</name>
</gene>
<dbReference type="Gene3D" id="3.60.130.10">
    <property type="entry name" value="Clavaminate synthase-like"/>
    <property type="match status" value="1"/>
</dbReference>
<dbReference type="GO" id="GO:0005506">
    <property type="term" value="F:iron ion binding"/>
    <property type="evidence" value="ECO:0007669"/>
    <property type="project" value="InterPro"/>
</dbReference>
<dbReference type="Pfam" id="PF08943">
    <property type="entry name" value="CsiD"/>
    <property type="match status" value="1"/>
</dbReference>
<accession>A0A382L8X8</accession>
<feature type="non-terminal residue" evidence="4">
    <location>
        <position position="166"/>
    </location>
</feature>
<keyword evidence="2" id="KW-0560">Oxidoreductase</keyword>
<name>A0A382L8X8_9ZZZZ</name>
<reference evidence="4" key="1">
    <citation type="submission" date="2018-05" db="EMBL/GenBank/DDBJ databases">
        <authorList>
            <person name="Lanie J.A."/>
            <person name="Ng W.-L."/>
            <person name="Kazmierczak K.M."/>
            <person name="Andrzejewski T.M."/>
            <person name="Davidsen T.M."/>
            <person name="Wayne K.J."/>
            <person name="Tettelin H."/>
            <person name="Glass J.I."/>
            <person name="Rusch D."/>
            <person name="Podicherti R."/>
            <person name="Tsui H.-C.T."/>
            <person name="Winkler M.E."/>
        </authorList>
    </citation>
    <scope>NUCLEOTIDE SEQUENCE</scope>
</reference>
<dbReference type="GO" id="GO:0050498">
    <property type="term" value="F:oxidoreductase activity, acting on paired donors, with incorporation or reduction of molecular oxygen, with 2-oxoglutarate as one donor, and the other dehydrogenated"/>
    <property type="evidence" value="ECO:0007669"/>
    <property type="project" value="InterPro"/>
</dbReference>
<evidence type="ECO:0000256" key="1">
    <source>
        <dbReference type="ARBA" id="ARBA00022723"/>
    </source>
</evidence>
<proteinExistence type="predicted"/>
<dbReference type="SUPFAM" id="SSF51197">
    <property type="entry name" value="Clavaminate synthase-like"/>
    <property type="match status" value="1"/>
</dbReference>
<keyword evidence="3" id="KW-0408">Iron</keyword>
<evidence type="ECO:0008006" key="5">
    <source>
        <dbReference type="Google" id="ProtNLM"/>
    </source>
</evidence>
<sequence length="166" mass="19346">MGKFYAKFHVKHDDASDSYLRKAYMNMDLHTDGTYVKEKTDWVLMTKIEEKNVQGGETSLLHLDDWEHCDELSKDPVGRQNFIWGSPKSKNIDYKVEHPVFFNDEEGRAQISYIDQFPEPKNMEQGNFLQKLSDSLEESKNKIITNLLPGSAVLSNNYFWLHGRKP</sequence>
<dbReference type="EMBL" id="UINC01084718">
    <property type="protein sequence ID" value="SVC31612.1"/>
    <property type="molecule type" value="Genomic_DNA"/>
</dbReference>
<dbReference type="InterPro" id="IPR015038">
    <property type="entry name" value="GlaH"/>
</dbReference>
<evidence type="ECO:0000256" key="3">
    <source>
        <dbReference type="ARBA" id="ARBA00023004"/>
    </source>
</evidence>
<protein>
    <recommendedName>
        <fullName evidence="5">TauD/TfdA-like domain-containing protein</fullName>
    </recommendedName>
</protein>
<organism evidence="4">
    <name type="scientific">marine metagenome</name>
    <dbReference type="NCBI Taxonomy" id="408172"/>
    <lineage>
        <taxon>unclassified sequences</taxon>
        <taxon>metagenomes</taxon>
        <taxon>ecological metagenomes</taxon>
    </lineage>
</organism>
<dbReference type="AlphaFoldDB" id="A0A382L8X8"/>
<evidence type="ECO:0000256" key="2">
    <source>
        <dbReference type="ARBA" id="ARBA00023002"/>
    </source>
</evidence>